<dbReference type="Proteomes" id="UP000235916">
    <property type="component" value="Unassembled WGS sequence"/>
</dbReference>
<evidence type="ECO:0000313" key="2">
    <source>
        <dbReference type="Proteomes" id="UP000235916"/>
    </source>
</evidence>
<reference evidence="1 2" key="1">
    <citation type="submission" date="2018-01" db="EMBL/GenBank/DDBJ databases">
        <title>Draft genome sequence of Paucibacter aquatile CR182 isolated from freshwater of the Nakdong River.</title>
        <authorList>
            <person name="Choi A."/>
            <person name="Chung E.J."/>
        </authorList>
    </citation>
    <scope>NUCLEOTIDE SEQUENCE [LARGE SCALE GENOMIC DNA]</scope>
    <source>
        <strain evidence="1 2">CR182</strain>
    </source>
</reference>
<dbReference type="RefSeq" id="WP_102769255.1">
    <property type="nucleotide sequence ID" value="NZ_CP124551.1"/>
</dbReference>
<dbReference type="InterPro" id="IPR021951">
    <property type="entry name" value="DUF3567"/>
</dbReference>
<protein>
    <submittedName>
        <fullName evidence="1">DUF3567 domain-containing protein</fullName>
    </submittedName>
</protein>
<organism evidence="1 2">
    <name type="scientific">Kinneretia aquatilis</name>
    <dbReference type="NCBI Taxonomy" id="2070761"/>
    <lineage>
        <taxon>Bacteria</taxon>
        <taxon>Pseudomonadati</taxon>
        <taxon>Pseudomonadota</taxon>
        <taxon>Betaproteobacteria</taxon>
        <taxon>Burkholderiales</taxon>
        <taxon>Sphaerotilaceae</taxon>
        <taxon>Roseateles</taxon>
    </lineage>
</organism>
<evidence type="ECO:0000313" key="1">
    <source>
        <dbReference type="EMBL" id="PND39337.1"/>
    </source>
</evidence>
<comment type="caution">
    <text evidence="1">The sequence shown here is derived from an EMBL/GenBank/DDBJ whole genome shotgun (WGS) entry which is preliminary data.</text>
</comment>
<proteinExistence type="predicted"/>
<dbReference type="AlphaFoldDB" id="A0A2N8L0X9"/>
<keyword evidence="2" id="KW-1185">Reference proteome</keyword>
<dbReference type="Pfam" id="PF12091">
    <property type="entry name" value="DUF3567"/>
    <property type="match status" value="1"/>
</dbReference>
<gene>
    <name evidence="1" type="ORF">C1O66_18575</name>
</gene>
<sequence>MHMLYNSPSFSVVKFDVQVTEPVPGEFLQANPELQLHRGGYEIVDKFSRREIFIEGALAQQFQDGVEALIEQDPSEEDLDDFIESYASMGHQPVVMH</sequence>
<dbReference type="OrthoDB" id="9153776at2"/>
<accession>A0A2N8L0X9</accession>
<name>A0A2N8L0X9_9BURK</name>
<dbReference type="EMBL" id="POSP01000003">
    <property type="protein sequence ID" value="PND39337.1"/>
    <property type="molecule type" value="Genomic_DNA"/>
</dbReference>